<feature type="domain" description="URB1 N-terminal" evidence="1">
    <location>
        <begin position="93"/>
        <end position="424"/>
    </location>
</feature>
<dbReference type="HOGENOM" id="CLU_009575_0_0_1"/>
<dbReference type="PANTHER" id="PTHR13500:SF0">
    <property type="entry name" value="NUCLEOLAR PRE-RIBOSOMAL-ASSOCIATED PROTEIN 1"/>
    <property type="match status" value="1"/>
</dbReference>
<dbReference type="InterPro" id="IPR039844">
    <property type="entry name" value="URB1"/>
</dbReference>
<dbReference type="RefSeq" id="XP_016241422.1">
    <property type="nucleotide sequence ID" value="XM_016376146.1"/>
</dbReference>
<evidence type="ECO:0000313" key="4">
    <source>
        <dbReference type="EMBL" id="KIW21206.1"/>
    </source>
</evidence>
<dbReference type="STRING" id="91928.A0A0D1Z0Q9"/>
<dbReference type="GO" id="GO:0000466">
    <property type="term" value="P:maturation of 5.8S rRNA from tricistronic rRNA transcript (SSU-rRNA, 5.8S rRNA, LSU-rRNA)"/>
    <property type="evidence" value="ECO:0007669"/>
    <property type="project" value="TreeGrafter"/>
</dbReference>
<organism evidence="4 5">
    <name type="scientific">Exophiala spinifera</name>
    <dbReference type="NCBI Taxonomy" id="91928"/>
    <lineage>
        <taxon>Eukaryota</taxon>
        <taxon>Fungi</taxon>
        <taxon>Dikarya</taxon>
        <taxon>Ascomycota</taxon>
        <taxon>Pezizomycotina</taxon>
        <taxon>Eurotiomycetes</taxon>
        <taxon>Chaetothyriomycetidae</taxon>
        <taxon>Chaetothyriales</taxon>
        <taxon>Herpotrichiellaceae</taxon>
        <taxon>Exophiala</taxon>
    </lineage>
</organism>
<name>A0A0D1Z0Q9_9EURO</name>
<feature type="domain" description="URB1 C-terminal" evidence="2">
    <location>
        <begin position="882"/>
        <end position="1087"/>
    </location>
</feature>
<dbReference type="PANTHER" id="PTHR13500">
    <property type="entry name" value="NUCLEOLAR PRERIBOSOMAL-ASSOCIATED PROTEIN 1"/>
    <property type="match status" value="1"/>
</dbReference>
<dbReference type="SUPFAM" id="SSF48371">
    <property type="entry name" value="ARM repeat"/>
    <property type="match status" value="1"/>
</dbReference>
<evidence type="ECO:0000313" key="5">
    <source>
        <dbReference type="Proteomes" id="UP000053328"/>
    </source>
</evidence>
<evidence type="ECO:0000259" key="1">
    <source>
        <dbReference type="Pfam" id="PF11707"/>
    </source>
</evidence>
<dbReference type="VEuPathDB" id="FungiDB:PV08_01786"/>
<evidence type="ECO:0000259" key="3">
    <source>
        <dbReference type="Pfam" id="PF26140"/>
    </source>
</evidence>
<dbReference type="GO" id="GO:0000463">
    <property type="term" value="P:maturation of LSU-rRNA from tricistronic rRNA transcript (SSU-rRNA, 5.8S rRNA, LSU-rRNA)"/>
    <property type="evidence" value="ECO:0007669"/>
    <property type="project" value="TreeGrafter"/>
</dbReference>
<dbReference type="Pfam" id="PF11707">
    <property type="entry name" value="Npa1"/>
    <property type="match status" value="1"/>
</dbReference>
<dbReference type="Proteomes" id="UP000053328">
    <property type="component" value="Unassembled WGS sequence"/>
</dbReference>
<dbReference type="GeneID" id="27328869"/>
<feature type="domain" description="URB1 central HEAT repeat" evidence="3">
    <location>
        <begin position="621"/>
        <end position="803"/>
    </location>
</feature>
<dbReference type="InterPro" id="IPR032436">
    <property type="entry name" value="URB1_C"/>
</dbReference>
<dbReference type="GO" id="GO:0005730">
    <property type="term" value="C:nucleolus"/>
    <property type="evidence" value="ECO:0007669"/>
    <property type="project" value="TreeGrafter"/>
</dbReference>
<dbReference type="InterPro" id="IPR059018">
    <property type="entry name" value="HEAT_URB1"/>
</dbReference>
<reference evidence="4 5" key="1">
    <citation type="submission" date="2015-01" db="EMBL/GenBank/DDBJ databases">
        <title>The Genome Sequence of Exophiala spinifera CBS89968.</title>
        <authorList>
            <consortium name="The Broad Institute Genomics Platform"/>
            <person name="Cuomo C."/>
            <person name="de Hoog S."/>
            <person name="Gorbushina A."/>
            <person name="Stielow B."/>
            <person name="Teixiera M."/>
            <person name="Abouelleil A."/>
            <person name="Chapman S.B."/>
            <person name="Priest M."/>
            <person name="Young S.K."/>
            <person name="Wortman J."/>
            <person name="Nusbaum C."/>
            <person name="Birren B."/>
        </authorList>
    </citation>
    <scope>NUCLEOTIDE SEQUENCE [LARGE SCALE GENOMIC DNA]</scope>
    <source>
        <strain evidence="4 5">CBS 89968</strain>
    </source>
</reference>
<dbReference type="AlphaFoldDB" id="A0A0D1Z0Q9"/>
<evidence type="ECO:0000259" key="2">
    <source>
        <dbReference type="Pfam" id="PF16201"/>
    </source>
</evidence>
<dbReference type="InterPro" id="IPR021714">
    <property type="entry name" value="URB1_N"/>
</dbReference>
<dbReference type="InterPro" id="IPR016024">
    <property type="entry name" value="ARM-type_fold"/>
</dbReference>
<accession>A0A0D1Z0Q9</accession>
<proteinExistence type="predicted"/>
<dbReference type="OrthoDB" id="72892at2759"/>
<sequence>MTSLDGGARKRRRLDDSIPANTTLITSASQLKSLFSFSKESSSDINKAVESFTQFLSSVSGDKKSGDGERQLKILKTYCDDQSSSSHDQVDFPDLLAIWSNASQSNDDAAFSAVLVALTQFFQAVSGNVDFREFGLSLCHSLLKRDQLRLFDRGLSSPRSKDHIISHCLQLLTEVISFDAGALASNVFGRRDLLYRCLDGILNQPKLGEQRLKAHAAAVEFLLANLKFLDATSKGELITQGKTLHAAFRTLPDQSPDIIIKTLHTLEKSVLGDASLSKQLKIRCFNSGNLSALSKLYDFDHFESEESTDRSLAVREALQHLLLQVCATPKGVMLPHTGWYPLGLNPDALRVDSDTIDLGLDSPYYSDDYADKVPVKNNSLATFIQTLRPEKDILQAQLIVSIFAAGPELIADYFTKKRRFLVPPADDPLWRGQFAFLFSVIQLPVPRNCGWHENPPASPPPLSVVIESILPRPFDRATVTKCLHSDEDVLVLSAARLLTVSLEKLDSVLTLFEQVHPGFRLWTQASSKLISLFIERVPQLQDAITGLQRLAKEKEQIRALVLECIATYHRVIPFLAAGIKFDIGPIFIQDLQRLETDDLDADTEEFLEEQLPRLLQIAEISPATKWFHKPNAETLSLMARVLKYCVSKPDNTFTKRAIPIIKPLLRIKGVLSRNTQSLEALLASLASTKKWQCGPTTYQFLDNCMTRTMQRPVKYLDQVEQEQRMASDSKEVSLVACCISEQWPFVVKRGDKKETKNIAEWIARLFSALDAAGENYRIMAVLKQAMLESARDNTKAREYLEAAFEKQRKKPATLPETLSEDVQVGTSELVADNRTPAPSQEVHTVDLLESCPPLPRIPTSISGLDRWTKPDFETEIQSGRLADLLRCLVNPEAEIRLQAFHTIQTVMHAVEQSAYPEKTQLYLLLGEVSETMRACGFGPTNTAPPSIVAELAAHLLPVIADPTSPYYRKTNRFLLLAPSWTTTRLLPYWLSATFLAEPEADDTDVGNQNAQALEIEHLLDLLVASLRTEVDLDLFRREHVFTRLMSHFLSSTCSKSARTKILHVLHRAACISGGSDTLITRTGAREWLAIAAEVRDHGGHGSTAGKVDLDIRSLVGAIAGEIEETCNRDVIERWEADRPLFRVEREKEKEGGK</sequence>
<evidence type="ECO:0008006" key="6">
    <source>
        <dbReference type="Google" id="ProtNLM"/>
    </source>
</evidence>
<dbReference type="Pfam" id="PF26140">
    <property type="entry name" value="HEAT_URB1"/>
    <property type="match status" value="1"/>
</dbReference>
<protein>
    <recommendedName>
        <fullName evidence="6">Nucleolar pre-ribosomal-associated protein 1 C-terminal domain-containing protein</fullName>
    </recommendedName>
</protein>
<keyword evidence="5" id="KW-1185">Reference proteome</keyword>
<gene>
    <name evidence="4" type="ORF">PV08_01786</name>
</gene>
<dbReference type="EMBL" id="KN847492">
    <property type="protein sequence ID" value="KIW21206.1"/>
    <property type="molecule type" value="Genomic_DNA"/>
</dbReference>
<dbReference type="Pfam" id="PF16201">
    <property type="entry name" value="NopRA1"/>
    <property type="match status" value="1"/>
</dbReference>